<name>A0ABS4EG60_9HYPH</name>
<sequence length="92" mass="10056">MGSRYPIQRALSTTPRFTVGRDHHGWWVVHDRLGRVGGLFANEAAALHFAGEESNHDARAVCRAPTGKCVELDGLSTTGAATTERPPLRRYA</sequence>
<evidence type="ECO:0000313" key="1">
    <source>
        <dbReference type="EMBL" id="MBP1856931.1"/>
    </source>
</evidence>
<organism evidence="1 2">
    <name type="scientific">Rhizobium herbae</name>
    <dbReference type="NCBI Taxonomy" id="508661"/>
    <lineage>
        <taxon>Bacteria</taxon>
        <taxon>Pseudomonadati</taxon>
        <taxon>Pseudomonadota</taxon>
        <taxon>Alphaproteobacteria</taxon>
        <taxon>Hyphomicrobiales</taxon>
        <taxon>Rhizobiaceae</taxon>
        <taxon>Rhizobium/Agrobacterium group</taxon>
        <taxon>Rhizobium</taxon>
    </lineage>
</organism>
<protein>
    <recommendedName>
        <fullName evidence="3">DUF2188 domain-containing protein</fullName>
    </recommendedName>
</protein>
<reference evidence="1 2" key="1">
    <citation type="submission" date="2021-03" db="EMBL/GenBank/DDBJ databases">
        <title>Genomic Encyclopedia of Type Strains, Phase IV (KMG-IV): sequencing the most valuable type-strain genomes for metagenomic binning, comparative biology and taxonomic classification.</title>
        <authorList>
            <person name="Goeker M."/>
        </authorList>
    </citation>
    <scope>NUCLEOTIDE SEQUENCE [LARGE SCALE GENOMIC DNA]</scope>
    <source>
        <strain evidence="1 2">DSM 26427</strain>
    </source>
</reference>
<evidence type="ECO:0008006" key="3">
    <source>
        <dbReference type="Google" id="ProtNLM"/>
    </source>
</evidence>
<accession>A0ABS4EG60</accession>
<dbReference type="Proteomes" id="UP000823786">
    <property type="component" value="Unassembled WGS sequence"/>
</dbReference>
<keyword evidence="2" id="KW-1185">Reference proteome</keyword>
<gene>
    <name evidence="1" type="ORF">J2Z75_000411</name>
</gene>
<dbReference type="RefSeq" id="WP_209847009.1">
    <property type="nucleotide sequence ID" value="NZ_JAGGJV010000001.1"/>
</dbReference>
<dbReference type="EMBL" id="JAGGJV010000001">
    <property type="protein sequence ID" value="MBP1856931.1"/>
    <property type="molecule type" value="Genomic_DNA"/>
</dbReference>
<proteinExistence type="predicted"/>
<comment type="caution">
    <text evidence="1">The sequence shown here is derived from an EMBL/GenBank/DDBJ whole genome shotgun (WGS) entry which is preliminary data.</text>
</comment>
<evidence type="ECO:0000313" key="2">
    <source>
        <dbReference type="Proteomes" id="UP000823786"/>
    </source>
</evidence>